<dbReference type="GO" id="GO:0043022">
    <property type="term" value="F:ribosome binding"/>
    <property type="evidence" value="ECO:0007669"/>
    <property type="project" value="TreeGrafter"/>
</dbReference>
<feature type="domain" description="ZNF598/HEL2 PAH" evidence="2">
    <location>
        <begin position="206"/>
        <end position="281"/>
    </location>
</feature>
<evidence type="ECO:0000313" key="4">
    <source>
        <dbReference type="Proteomes" id="UP001346149"/>
    </source>
</evidence>
<dbReference type="PANTHER" id="PTHR22938:SF0">
    <property type="entry name" value="E3 UBIQUITIN-PROTEIN LIGASE ZNF598"/>
    <property type="match status" value="1"/>
</dbReference>
<feature type="compositionally biased region" description="Polar residues" evidence="1">
    <location>
        <begin position="310"/>
        <end position="320"/>
    </location>
</feature>
<proteinExistence type="predicted"/>
<dbReference type="Proteomes" id="UP001346149">
    <property type="component" value="Unassembled WGS sequence"/>
</dbReference>
<evidence type="ECO:0000256" key="1">
    <source>
        <dbReference type="SAM" id="MobiDB-lite"/>
    </source>
</evidence>
<name>A0AAN7QRL7_TRANT</name>
<dbReference type="AlphaFoldDB" id="A0AAN7QRL7"/>
<dbReference type="GO" id="GO:0072344">
    <property type="term" value="P:rescue of stalled ribosome"/>
    <property type="evidence" value="ECO:0007669"/>
    <property type="project" value="InterPro"/>
</dbReference>
<keyword evidence="4" id="KW-1185">Reference proteome</keyword>
<accession>A0AAN7QRL7</accession>
<reference evidence="3 4" key="1">
    <citation type="journal article" date="2023" name="Hortic Res">
        <title>Pangenome of water caltrop reveals structural variations and asymmetric subgenome divergence after allopolyploidization.</title>
        <authorList>
            <person name="Zhang X."/>
            <person name="Chen Y."/>
            <person name="Wang L."/>
            <person name="Yuan Y."/>
            <person name="Fang M."/>
            <person name="Shi L."/>
            <person name="Lu R."/>
            <person name="Comes H.P."/>
            <person name="Ma Y."/>
            <person name="Chen Y."/>
            <person name="Huang G."/>
            <person name="Zhou Y."/>
            <person name="Zheng Z."/>
            <person name="Qiu Y."/>
        </authorList>
    </citation>
    <scope>NUCLEOTIDE SEQUENCE [LARGE SCALE GENOMIC DNA]</scope>
    <source>
        <strain evidence="3">F231</strain>
    </source>
</reference>
<gene>
    <name evidence="3" type="ORF">SAY86_005662</name>
</gene>
<feature type="compositionally biased region" description="Basic and acidic residues" evidence="1">
    <location>
        <begin position="287"/>
        <end position="308"/>
    </location>
</feature>
<organism evidence="3 4">
    <name type="scientific">Trapa natans</name>
    <name type="common">Water chestnut</name>
    <dbReference type="NCBI Taxonomy" id="22666"/>
    <lineage>
        <taxon>Eukaryota</taxon>
        <taxon>Viridiplantae</taxon>
        <taxon>Streptophyta</taxon>
        <taxon>Embryophyta</taxon>
        <taxon>Tracheophyta</taxon>
        <taxon>Spermatophyta</taxon>
        <taxon>Magnoliopsida</taxon>
        <taxon>eudicotyledons</taxon>
        <taxon>Gunneridae</taxon>
        <taxon>Pentapetalae</taxon>
        <taxon>rosids</taxon>
        <taxon>malvids</taxon>
        <taxon>Myrtales</taxon>
        <taxon>Lythraceae</taxon>
        <taxon>Trapa</taxon>
    </lineage>
</organism>
<dbReference type="GO" id="GO:0061630">
    <property type="term" value="F:ubiquitin protein ligase activity"/>
    <property type="evidence" value="ECO:0007669"/>
    <property type="project" value="InterPro"/>
</dbReference>
<comment type="caution">
    <text evidence="3">The sequence shown here is derived from an EMBL/GenBank/DDBJ whole genome shotgun (WGS) entry which is preliminary data.</text>
</comment>
<evidence type="ECO:0000259" key="2">
    <source>
        <dbReference type="Pfam" id="PF23202"/>
    </source>
</evidence>
<feature type="region of interest" description="Disordered" evidence="1">
    <location>
        <begin position="150"/>
        <end position="200"/>
    </location>
</feature>
<feature type="region of interest" description="Disordered" evidence="1">
    <location>
        <begin position="49"/>
        <end position="71"/>
    </location>
</feature>
<dbReference type="InterPro" id="IPR044288">
    <property type="entry name" value="ZNF598/HEL2"/>
</dbReference>
<feature type="compositionally biased region" description="Low complexity" evidence="1">
    <location>
        <begin position="150"/>
        <end position="160"/>
    </location>
</feature>
<dbReference type="Pfam" id="PF23202">
    <property type="entry name" value="PAH_ZNF598"/>
    <property type="match status" value="1"/>
</dbReference>
<feature type="region of interest" description="Disordered" evidence="1">
    <location>
        <begin position="287"/>
        <end position="331"/>
    </location>
</feature>
<dbReference type="PANTHER" id="PTHR22938">
    <property type="entry name" value="ZINC FINGER PROTEIN 598"/>
    <property type="match status" value="1"/>
</dbReference>
<evidence type="ECO:0000313" key="3">
    <source>
        <dbReference type="EMBL" id="KAK4776974.1"/>
    </source>
</evidence>
<dbReference type="InterPro" id="IPR057634">
    <property type="entry name" value="PAH_ZNF598/HEL2"/>
</dbReference>
<protein>
    <recommendedName>
        <fullName evidence="2">ZNF598/HEL2 PAH domain-containing protein</fullName>
    </recommendedName>
</protein>
<dbReference type="EMBL" id="JAXQNO010000018">
    <property type="protein sequence ID" value="KAK4776974.1"/>
    <property type="molecule type" value="Genomic_DNA"/>
</dbReference>
<dbReference type="GO" id="GO:0016567">
    <property type="term" value="P:protein ubiquitination"/>
    <property type="evidence" value="ECO:0007669"/>
    <property type="project" value="TreeGrafter"/>
</dbReference>
<sequence length="331" mass="35575">MMMPEPASETDDIDQIVQPFESLSTIEPEQPSRYLQALGRSYGNTHLREAAFPPLAGSSSSSNQVSRRDNEISQITMAERLRRQNKKRNFNAAAHPTASSIAALLPSNVSAVLAPLDKGSGTASSSYASLAKAQALGGGGAAAVARVKSSSPSLRSDGSSRIIHSSPAPNFSERELVESSTSNSPPISAAIPKRNQTLPQDEDVQAADKTLVEKIQAALDNGQEKYASFKDISALYGQGSIDTEMYLDYVQHFGLSHLILDLARLCPDPGKQKELLETYNASARENGLKDVDWGQDRNKDSKKGKGEQVHGSSNSRSTLAESFLGTVRDLQ</sequence>